<evidence type="ECO:0000313" key="2">
    <source>
        <dbReference type="EMBL" id="KAL1853617.1"/>
    </source>
</evidence>
<keyword evidence="3" id="KW-1185">Reference proteome</keyword>
<dbReference type="Proteomes" id="UP001583177">
    <property type="component" value="Unassembled WGS sequence"/>
</dbReference>
<dbReference type="EMBL" id="JAWRVE010000147">
    <property type="protein sequence ID" value="KAL1853617.1"/>
    <property type="molecule type" value="Genomic_DNA"/>
</dbReference>
<feature type="transmembrane region" description="Helical" evidence="1">
    <location>
        <begin position="248"/>
        <end position="269"/>
    </location>
</feature>
<evidence type="ECO:0008006" key="4">
    <source>
        <dbReference type="Google" id="ProtNLM"/>
    </source>
</evidence>
<accession>A0ABR3W5M3</accession>
<comment type="caution">
    <text evidence="2">The sequence shown here is derived from an EMBL/GenBank/DDBJ whole genome shotgun (WGS) entry which is preliminary data.</text>
</comment>
<dbReference type="SUPFAM" id="SSF52540">
    <property type="entry name" value="P-loop containing nucleoside triphosphate hydrolases"/>
    <property type="match status" value="1"/>
</dbReference>
<gene>
    <name evidence="2" type="ORF">Daus18300_011740</name>
</gene>
<organism evidence="2 3">
    <name type="scientific">Diaporthe australafricana</name>
    <dbReference type="NCBI Taxonomy" id="127596"/>
    <lineage>
        <taxon>Eukaryota</taxon>
        <taxon>Fungi</taxon>
        <taxon>Dikarya</taxon>
        <taxon>Ascomycota</taxon>
        <taxon>Pezizomycotina</taxon>
        <taxon>Sordariomycetes</taxon>
        <taxon>Sordariomycetidae</taxon>
        <taxon>Diaporthales</taxon>
        <taxon>Diaporthaceae</taxon>
        <taxon>Diaporthe</taxon>
    </lineage>
</organism>
<keyword evidence="1" id="KW-1133">Transmembrane helix</keyword>
<evidence type="ECO:0000256" key="1">
    <source>
        <dbReference type="SAM" id="Phobius"/>
    </source>
</evidence>
<evidence type="ECO:0000313" key="3">
    <source>
        <dbReference type="Proteomes" id="UP001583177"/>
    </source>
</evidence>
<name>A0ABR3W5M3_9PEZI</name>
<sequence>MSRAVDRLPTPAHIRDKKVIVVARSRTGTLSLYKALTILGYRTYHGAEVMARGVSHLEMFEEALNAKYFGVGKPYGRAEFDKWLADYDAIVEIPAVFLDEFVEAYPEVPFVHVERDVHKWYVSIMNTLGHSLRDVDEFPLKQLRLIDTFIDRFCSFHLTVHRIWWHGKALEDGEDVLKSDYIELNRRVKEIVPQHKLASFNLEDGFGWEQLCPVLGQPIPDVSYPTANTPERFDKMQAGFVRKDMRKAYALATTAIIVPTVAMAAWYYYRGRPAHGLAILRLSLFGRMLSNS</sequence>
<dbReference type="InterPro" id="IPR040632">
    <property type="entry name" value="Sulfotransfer_4"/>
</dbReference>
<keyword evidence="1" id="KW-0472">Membrane</keyword>
<dbReference type="PANTHER" id="PTHR36978:SF4">
    <property type="entry name" value="P-LOOP CONTAINING NUCLEOSIDE TRIPHOSPHATE HYDROLASE PROTEIN"/>
    <property type="match status" value="1"/>
</dbReference>
<keyword evidence="1" id="KW-0812">Transmembrane</keyword>
<reference evidence="2 3" key="1">
    <citation type="journal article" date="2024" name="IMA Fungus">
        <title>IMA Genome - F19 : A genome assembly and annotation guide to empower mycologists, including annotated draft genome sequences of Ceratocystis pirilliformis, Diaporthe australafricana, Fusarium ophioides, Paecilomyces lecythidis, and Sporothrix stenoceras.</title>
        <authorList>
            <person name="Aylward J."/>
            <person name="Wilson A.M."/>
            <person name="Visagie C.M."/>
            <person name="Spraker J."/>
            <person name="Barnes I."/>
            <person name="Buitendag C."/>
            <person name="Ceriani C."/>
            <person name="Del Mar Angel L."/>
            <person name="du Plessis D."/>
            <person name="Fuchs T."/>
            <person name="Gasser K."/>
            <person name="Kramer D."/>
            <person name="Li W."/>
            <person name="Munsamy K."/>
            <person name="Piso A."/>
            <person name="Price J.L."/>
            <person name="Sonnekus B."/>
            <person name="Thomas C."/>
            <person name="van der Nest A."/>
            <person name="van Dijk A."/>
            <person name="van Heerden A."/>
            <person name="van Vuuren N."/>
            <person name="Yilmaz N."/>
            <person name="Duong T.A."/>
            <person name="van der Merwe N.A."/>
            <person name="Wingfield M.J."/>
            <person name="Wingfield B.D."/>
        </authorList>
    </citation>
    <scope>NUCLEOTIDE SEQUENCE [LARGE SCALE GENOMIC DNA]</scope>
    <source>
        <strain evidence="2 3">CMW 18300</strain>
    </source>
</reference>
<dbReference type="PANTHER" id="PTHR36978">
    <property type="entry name" value="P-LOOP CONTAINING NUCLEOTIDE TRIPHOSPHATE HYDROLASE"/>
    <property type="match status" value="1"/>
</dbReference>
<dbReference type="Gene3D" id="3.40.50.300">
    <property type="entry name" value="P-loop containing nucleotide triphosphate hydrolases"/>
    <property type="match status" value="1"/>
</dbReference>
<dbReference type="Pfam" id="PF17784">
    <property type="entry name" value="Sulfotransfer_4"/>
    <property type="match status" value="1"/>
</dbReference>
<protein>
    <recommendedName>
        <fullName evidence="4">Sulfotransferase family protein</fullName>
    </recommendedName>
</protein>
<proteinExistence type="predicted"/>
<dbReference type="InterPro" id="IPR027417">
    <property type="entry name" value="P-loop_NTPase"/>
</dbReference>